<dbReference type="AlphaFoldDB" id="A0A0G1ZGP0"/>
<dbReference type="Proteomes" id="UP000034913">
    <property type="component" value="Unassembled WGS sequence"/>
</dbReference>
<name>A0A0G1ZGP0_UNCK3</name>
<proteinExistence type="predicted"/>
<sequence length="100" mass="11459">MGYNQRVEDIKTTLGKVKNKVRNPHLHSELHTLVDEARTRFGETATKGKGSFAFYLGFFKRLGVQKVRQLLGEVVESDASDPKRLFWYKVAKESKTDSKN</sequence>
<reference evidence="1 2" key="1">
    <citation type="journal article" date="2015" name="Nature">
        <title>rRNA introns, odd ribosomes, and small enigmatic genomes across a large radiation of phyla.</title>
        <authorList>
            <person name="Brown C.T."/>
            <person name="Hug L.A."/>
            <person name="Thomas B.C."/>
            <person name="Sharon I."/>
            <person name="Castelle C.J."/>
            <person name="Singh A."/>
            <person name="Wilkins M.J."/>
            <person name="Williams K.H."/>
            <person name="Banfield J.F."/>
        </authorList>
    </citation>
    <scope>NUCLEOTIDE SEQUENCE [LARGE SCALE GENOMIC DNA]</scope>
</reference>
<comment type="caution">
    <text evidence="1">The sequence shown here is derived from an EMBL/GenBank/DDBJ whole genome shotgun (WGS) entry which is preliminary data.</text>
</comment>
<evidence type="ECO:0000313" key="2">
    <source>
        <dbReference type="Proteomes" id="UP000034913"/>
    </source>
</evidence>
<protein>
    <submittedName>
        <fullName evidence="1">Uncharacterized protein</fullName>
    </submittedName>
</protein>
<organism evidence="1 2">
    <name type="scientific">candidate division Kazan bacterium GW2011_GWB1_52_7</name>
    <dbReference type="NCBI Taxonomy" id="1620414"/>
    <lineage>
        <taxon>Bacteria</taxon>
        <taxon>Bacteria division Kazan-3B-28</taxon>
    </lineage>
</organism>
<dbReference type="EMBL" id="LCRB01000001">
    <property type="protein sequence ID" value="KKW27067.1"/>
    <property type="molecule type" value="Genomic_DNA"/>
</dbReference>
<accession>A0A0G1ZGP0</accession>
<evidence type="ECO:0000313" key="1">
    <source>
        <dbReference type="EMBL" id="KKW27067.1"/>
    </source>
</evidence>
<gene>
    <name evidence="1" type="ORF">VF00_C0001G0002</name>
</gene>